<evidence type="ECO:0000256" key="6">
    <source>
        <dbReference type="RuleBase" id="RU003915"/>
    </source>
</evidence>
<comment type="similarity">
    <text evidence="2 6">Belongs to the FKBP-type PPIase family.</text>
</comment>
<sequence length="145" mass="15671">MNTMPIGPGTKVTLHFALKLADGAVVDSNFEGQPATFTVGDGSLLEGFERVLFGLVAGDEQEFVLTPEHAFGQWNPANVQQFPRKQFADLPLELGLVLSFADANKGELPGVIAEIGEERVKVDFNHPLAGKDIHFSVRILQVEAA</sequence>
<evidence type="ECO:0000256" key="2">
    <source>
        <dbReference type="ARBA" id="ARBA00006577"/>
    </source>
</evidence>
<evidence type="ECO:0000256" key="5">
    <source>
        <dbReference type="PROSITE-ProRule" id="PRU00277"/>
    </source>
</evidence>
<organism evidence="8 9">
    <name type="scientific">Balneatrix alpica</name>
    <dbReference type="NCBI Taxonomy" id="75684"/>
    <lineage>
        <taxon>Bacteria</taxon>
        <taxon>Pseudomonadati</taxon>
        <taxon>Pseudomonadota</taxon>
        <taxon>Gammaproteobacteria</taxon>
        <taxon>Oceanospirillales</taxon>
        <taxon>Balneatrichaceae</taxon>
        <taxon>Balneatrix</taxon>
    </lineage>
</organism>
<dbReference type="GO" id="GO:0003755">
    <property type="term" value="F:peptidyl-prolyl cis-trans isomerase activity"/>
    <property type="evidence" value="ECO:0007669"/>
    <property type="project" value="UniProtKB-EC"/>
</dbReference>
<comment type="caution">
    <text evidence="8">The sequence shown here is derived from an EMBL/GenBank/DDBJ whole genome shotgun (WGS) entry which is preliminary data.</text>
</comment>
<evidence type="ECO:0000259" key="7">
    <source>
        <dbReference type="PROSITE" id="PS50059"/>
    </source>
</evidence>
<dbReference type="SUPFAM" id="SSF54534">
    <property type="entry name" value="FKBP-like"/>
    <property type="match status" value="1"/>
</dbReference>
<feature type="domain" description="PPIase FKBP-type" evidence="7">
    <location>
        <begin position="9"/>
        <end position="98"/>
    </location>
</feature>
<evidence type="ECO:0000256" key="3">
    <source>
        <dbReference type="ARBA" id="ARBA00023110"/>
    </source>
</evidence>
<dbReference type="Pfam" id="PF00254">
    <property type="entry name" value="FKBP_C"/>
    <property type="match status" value="1"/>
</dbReference>
<name>A0ABV5ZCS3_9GAMM</name>
<gene>
    <name evidence="8" type="primary">fkpB</name>
    <name evidence="8" type="ORF">ACFFLH_09370</name>
</gene>
<dbReference type="InterPro" id="IPR001179">
    <property type="entry name" value="PPIase_FKBP_dom"/>
</dbReference>
<evidence type="ECO:0000313" key="8">
    <source>
        <dbReference type="EMBL" id="MFB9886620.1"/>
    </source>
</evidence>
<dbReference type="PROSITE" id="PS50059">
    <property type="entry name" value="FKBP_PPIASE"/>
    <property type="match status" value="1"/>
</dbReference>
<keyword evidence="9" id="KW-1185">Reference proteome</keyword>
<dbReference type="EMBL" id="JBHLZN010000002">
    <property type="protein sequence ID" value="MFB9886620.1"/>
    <property type="molecule type" value="Genomic_DNA"/>
</dbReference>
<dbReference type="RefSeq" id="WP_027312047.1">
    <property type="nucleotide sequence ID" value="NZ_JBHLZN010000002.1"/>
</dbReference>
<dbReference type="Gene3D" id="3.10.50.40">
    <property type="match status" value="1"/>
</dbReference>
<dbReference type="InterPro" id="IPR048261">
    <property type="entry name" value="SlpA/SlyD-like_ins_sf"/>
</dbReference>
<dbReference type="Gene3D" id="2.40.10.330">
    <property type="match status" value="1"/>
</dbReference>
<reference evidence="8 9" key="1">
    <citation type="submission" date="2024-09" db="EMBL/GenBank/DDBJ databases">
        <authorList>
            <person name="Sun Q."/>
            <person name="Mori K."/>
        </authorList>
    </citation>
    <scope>NUCLEOTIDE SEQUENCE [LARGE SCALE GENOMIC DNA]</scope>
    <source>
        <strain evidence="8 9">ATCC 51285</strain>
    </source>
</reference>
<dbReference type="InterPro" id="IPR046357">
    <property type="entry name" value="PPIase_dom_sf"/>
</dbReference>
<keyword evidence="3 5" id="KW-0697">Rotamase</keyword>
<dbReference type="Proteomes" id="UP001589628">
    <property type="component" value="Unassembled WGS sequence"/>
</dbReference>
<dbReference type="EC" id="5.2.1.8" evidence="6"/>
<evidence type="ECO:0000256" key="1">
    <source>
        <dbReference type="ARBA" id="ARBA00000971"/>
    </source>
</evidence>
<protein>
    <recommendedName>
        <fullName evidence="6">Peptidyl-prolyl cis-trans isomerase</fullName>
        <ecNumber evidence="6">5.2.1.8</ecNumber>
    </recommendedName>
</protein>
<evidence type="ECO:0000256" key="4">
    <source>
        <dbReference type="ARBA" id="ARBA00023235"/>
    </source>
</evidence>
<proteinExistence type="inferred from homology"/>
<comment type="catalytic activity">
    <reaction evidence="1 5 6">
        <text>[protein]-peptidylproline (omega=180) = [protein]-peptidylproline (omega=0)</text>
        <dbReference type="Rhea" id="RHEA:16237"/>
        <dbReference type="Rhea" id="RHEA-COMP:10747"/>
        <dbReference type="Rhea" id="RHEA-COMP:10748"/>
        <dbReference type="ChEBI" id="CHEBI:83833"/>
        <dbReference type="ChEBI" id="CHEBI:83834"/>
        <dbReference type="EC" id="5.2.1.8"/>
    </reaction>
</comment>
<dbReference type="NCBIfam" id="NF011676">
    <property type="entry name" value="PRK15095.1"/>
    <property type="match status" value="1"/>
</dbReference>
<dbReference type="PANTHER" id="PTHR47861:SF4">
    <property type="entry name" value="FKBP-TYPE 16 KDA PEPTIDYL-PROLYL CIS-TRANS ISOMERASE"/>
    <property type="match status" value="1"/>
</dbReference>
<accession>A0ABV5ZCS3</accession>
<keyword evidence="4 5" id="KW-0413">Isomerase</keyword>
<dbReference type="PANTHER" id="PTHR47861">
    <property type="entry name" value="FKBP-TYPE PEPTIDYL-PROLYL CIS-TRANS ISOMERASE SLYD"/>
    <property type="match status" value="1"/>
</dbReference>
<evidence type="ECO:0000313" key="9">
    <source>
        <dbReference type="Proteomes" id="UP001589628"/>
    </source>
</evidence>